<accession>A0ABV5W503</accession>
<dbReference type="Proteomes" id="UP001589619">
    <property type="component" value="Unassembled WGS sequence"/>
</dbReference>
<feature type="signal peptide" evidence="1">
    <location>
        <begin position="1"/>
        <end position="26"/>
    </location>
</feature>
<dbReference type="PANTHER" id="PTHR43308">
    <property type="entry name" value="OUTER MEMBRANE PROTEIN ALPHA-RELATED"/>
    <property type="match status" value="1"/>
</dbReference>
<organism evidence="3 4">
    <name type="scientific">Paenibacillus hodogayensis</name>
    <dbReference type="NCBI Taxonomy" id="279208"/>
    <lineage>
        <taxon>Bacteria</taxon>
        <taxon>Bacillati</taxon>
        <taxon>Bacillota</taxon>
        <taxon>Bacilli</taxon>
        <taxon>Bacillales</taxon>
        <taxon>Paenibacillaceae</taxon>
        <taxon>Paenibacillus</taxon>
    </lineage>
</organism>
<protein>
    <submittedName>
        <fullName evidence="3">S-layer homology domain-containing protein</fullName>
    </submittedName>
</protein>
<dbReference type="PANTHER" id="PTHR43308:SF5">
    <property type="entry name" value="S-LAYER PROTEIN _ PEPTIDOGLYCAN ENDO-BETA-N-ACETYLGLUCOSAMINIDASE"/>
    <property type="match status" value="1"/>
</dbReference>
<dbReference type="EMBL" id="JBHMAG010000018">
    <property type="protein sequence ID" value="MFB9755658.1"/>
    <property type="molecule type" value="Genomic_DNA"/>
</dbReference>
<evidence type="ECO:0000256" key="1">
    <source>
        <dbReference type="SAM" id="SignalP"/>
    </source>
</evidence>
<dbReference type="InterPro" id="IPR001119">
    <property type="entry name" value="SLH_dom"/>
</dbReference>
<feature type="chain" id="PRO_5045218700" evidence="1">
    <location>
        <begin position="27"/>
        <end position="519"/>
    </location>
</feature>
<evidence type="ECO:0000313" key="3">
    <source>
        <dbReference type="EMBL" id="MFB9755658.1"/>
    </source>
</evidence>
<sequence>MKKISTSLVLAAILFHLFLSSGSVQAEFQTPTLKDISGHWAEAQIQKAVSTGFVTGYSDGTFKPEATITGEEFITMMIKALQYPVEAPRLGESWFAPYKQAATSHELYNDDYPSGLDKPIARAEIAATLVRATQNPIFDKMIKEEMQKRFPLQTFANDPARKSIEAGPDFAGDFNLVYDHPEQVVTKLEQALASVKNRIPPQLITDTDECRKDANMCGYLISNEQSYVEDFLKNIKNGLDPIQQLKKDQTSSQNRMIYEAASRGLLTGNGNGMLSLDSKVTRAQAVTFVNRVIAFNAGQQFQTDKHTVAAAEVVWHKSNVMTMVPRYFSAYNYGAFEFDDQGWASTSINGLVSCTTTAFLAVDLDDPDDPNRKWLSDDLRWGQSPVLHSLDGVSGYALLSISELTLEQQSAFYHNSCGISVSNDDWTRIDEPTEQNINAKKPQSLFSLGVLEQREEDRIRIKPKLIDAGTATIQVSGYIVPKDFVSKNQITVYYIPIDNVTGGTPHKLISRSHVNETYK</sequence>
<comment type="caution">
    <text evidence="3">The sequence shown here is derived from an EMBL/GenBank/DDBJ whole genome shotgun (WGS) entry which is preliminary data.</text>
</comment>
<gene>
    <name evidence="3" type="ORF">ACFFNY_29110</name>
</gene>
<evidence type="ECO:0000313" key="4">
    <source>
        <dbReference type="Proteomes" id="UP001589619"/>
    </source>
</evidence>
<dbReference type="InterPro" id="IPR051465">
    <property type="entry name" value="Cell_Envelope_Struct_Comp"/>
</dbReference>
<dbReference type="Pfam" id="PF00395">
    <property type="entry name" value="SLH"/>
    <property type="match status" value="2"/>
</dbReference>
<evidence type="ECO:0000259" key="2">
    <source>
        <dbReference type="PROSITE" id="PS51272"/>
    </source>
</evidence>
<reference evidence="3 4" key="1">
    <citation type="submission" date="2024-09" db="EMBL/GenBank/DDBJ databases">
        <authorList>
            <person name="Sun Q."/>
            <person name="Mori K."/>
        </authorList>
    </citation>
    <scope>NUCLEOTIDE SEQUENCE [LARGE SCALE GENOMIC DNA]</scope>
    <source>
        <strain evidence="3 4">JCM 12520</strain>
    </source>
</reference>
<keyword evidence="4" id="KW-1185">Reference proteome</keyword>
<dbReference type="RefSeq" id="WP_344908732.1">
    <property type="nucleotide sequence ID" value="NZ_BAAAYO010000006.1"/>
</dbReference>
<keyword evidence="1" id="KW-0732">Signal</keyword>
<proteinExistence type="predicted"/>
<feature type="domain" description="SLH" evidence="2">
    <location>
        <begin position="28"/>
        <end position="91"/>
    </location>
</feature>
<name>A0ABV5W503_9BACL</name>
<dbReference type="PROSITE" id="PS51272">
    <property type="entry name" value="SLH"/>
    <property type="match status" value="1"/>
</dbReference>